<dbReference type="Gene3D" id="3.20.20.330">
    <property type="entry name" value="Homocysteine-binding-like domain"/>
    <property type="match status" value="1"/>
</dbReference>
<dbReference type="RefSeq" id="WP_370565289.1">
    <property type="nucleotide sequence ID" value="NZ_JBFWIB010000015.1"/>
</dbReference>
<dbReference type="Pfam" id="PF02574">
    <property type="entry name" value="S-methyl_trans"/>
    <property type="match status" value="1"/>
</dbReference>
<gene>
    <name evidence="4" type="ORF">AB6713_14720</name>
</gene>
<keyword evidence="2" id="KW-0808">Transferase</keyword>
<dbReference type="PROSITE" id="PS51257">
    <property type="entry name" value="PROKAR_LIPOPROTEIN"/>
    <property type="match status" value="1"/>
</dbReference>
<accession>A0ABV4HSZ4</accession>
<feature type="domain" description="Hcy-binding" evidence="3">
    <location>
        <begin position="9"/>
        <end position="31"/>
    </location>
</feature>
<protein>
    <submittedName>
        <fullName evidence="4">Homocysteine S-methyltransferase family protein</fullName>
    </submittedName>
</protein>
<sequence length="35" mass="3592">MNRPGNPGGCNVLGGCCGTDHRHIEQIARACALAV</sequence>
<evidence type="ECO:0000256" key="2">
    <source>
        <dbReference type="ARBA" id="ARBA00022679"/>
    </source>
</evidence>
<evidence type="ECO:0000256" key="1">
    <source>
        <dbReference type="ARBA" id="ARBA00022603"/>
    </source>
</evidence>
<name>A0ABV4HSZ4_9GAMM</name>
<organism evidence="4 5">
    <name type="scientific">Luteimonas salinilitoris</name>
    <dbReference type="NCBI Taxonomy" id="3237697"/>
    <lineage>
        <taxon>Bacteria</taxon>
        <taxon>Pseudomonadati</taxon>
        <taxon>Pseudomonadota</taxon>
        <taxon>Gammaproteobacteria</taxon>
        <taxon>Lysobacterales</taxon>
        <taxon>Lysobacteraceae</taxon>
        <taxon>Luteimonas</taxon>
    </lineage>
</organism>
<dbReference type="InterPro" id="IPR003726">
    <property type="entry name" value="HCY_dom"/>
</dbReference>
<comment type="caution">
    <text evidence="4">The sequence shown here is derived from an EMBL/GenBank/DDBJ whole genome shotgun (WGS) entry which is preliminary data.</text>
</comment>
<keyword evidence="1" id="KW-0489">Methyltransferase</keyword>
<evidence type="ECO:0000313" key="5">
    <source>
        <dbReference type="Proteomes" id="UP001566331"/>
    </source>
</evidence>
<dbReference type="EMBL" id="JBFWIC010000022">
    <property type="protein sequence ID" value="MEZ0475855.1"/>
    <property type="molecule type" value="Genomic_DNA"/>
</dbReference>
<reference evidence="4 5" key="1">
    <citation type="submission" date="2024-07" db="EMBL/GenBank/DDBJ databases">
        <title>Luteimonas salilacus sp. nov., isolated from the shore soil of Salt Lake in Tibet of China.</title>
        <authorList>
            <person name="Zhang X."/>
            <person name="Li A."/>
        </authorList>
    </citation>
    <scope>NUCLEOTIDE SEQUENCE [LARGE SCALE GENOMIC DNA]</scope>
    <source>
        <strain evidence="4 5">B3-2-R+30</strain>
    </source>
</reference>
<keyword evidence="5" id="KW-1185">Reference proteome</keyword>
<dbReference type="Proteomes" id="UP001566331">
    <property type="component" value="Unassembled WGS sequence"/>
</dbReference>
<dbReference type="SUPFAM" id="SSF82282">
    <property type="entry name" value="Homocysteine S-methyltransferase"/>
    <property type="match status" value="1"/>
</dbReference>
<evidence type="ECO:0000313" key="4">
    <source>
        <dbReference type="EMBL" id="MEZ0475855.1"/>
    </source>
</evidence>
<dbReference type="InterPro" id="IPR036589">
    <property type="entry name" value="HCY_dom_sf"/>
</dbReference>
<evidence type="ECO:0000259" key="3">
    <source>
        <dbReference type="Pfam" id="PF02574"/>
    </source>
</evidence>
<proteinExistence type="predicted"/>